<dbReference type="EMBL" id="CP097332">
    <property type="protein sequence ID" value="UQX89327.1"/>
    <property type="molecule type" value="Genomic_DNA"/>
</dbReference>
<gene>
    <name evidence="2" type="ORF">M6D93_04805</name>
</gene>
<dbReference type="PANTHER" id="PTHR12286">
    <property type="entry name" value="SACCHAROPINE DEHYDROGENASE-LIKE OXIDOREDUCTASE"/>
    <property type="match status" value="1"/>
</dbReference>
<organism evidence="2 3">
    <name type="scientific">Jatrophihabitans telluris</name>
    <dbReference type="NCBI Taxonomy" id="2038343"/>
    <lineage>
        <taxon>Bacteria</taxon>
        <taxon>Bacillati</taxon>
        <taxon>Actinomycetota</taxon>
        <taxon>Actinomycetes</taxon>
        <taxon>Jatrophihabitantales</taxon>
        <taxon>Jatrophihabitantaceae</taxon>
        <taxon>Jatrophihabitans</taxon>
    </lineage>
</organism>
<dbReference type="InterPro" id="IPR005097">
    <property type="entry name" value="Sacchrp_dh_NADP-bd"/>
</dbReference>
<keyword evidence="3" id="KW-1185">Reference proteome</keyword>
<dbReference type="PANTHER" id="PTHR12286:SF5">
    <property type="entry name" value="SACCHAROPINE DEHYDROGENASE-LIKE OXIDOREDUCTASE"/>
    <property type="match status" value="1"/>
</dbReference>
<protein>
    <submittedName>
        <fullName evidence="2">Saccharopine dehydrogenase NADP-binding domain-containing protein</fullName>
    </submittedName>
</protein>
<accession>A0ABY4R1E4</accession>
<dbReference type="SUPFAM" id="SSF51735">
    <property type="entry name" value="NAD(P)-binding Rossmann-fold domains"/>
    <property type="match status" value="1"/>
</dbReference>
<feature type="domain" description="Saccharopine dehydrogenase NADP binding" evidence="1">
    <location>
        <begin position="12"/>
        <end position="139"/>
    </location>
</feature>
<sequence length="401" mass="42425">MVDRADRPFDLVLFGASGFTGGLTAAYLAGQAPVGLRWALAGRNLDKLAHVRDRLARSGDGGPELPLVYADSSDPESLAELAACTRVLASTVGPYLRHGEGLVGACARQGTDYLDLTGEAEFVDRMYNLYHRQAQRSGARLVHCCGFDSIPHDLGVLFTVLQLPSDVPIAVEGVVRAGGRISAGTIHSAVTAMSRLRAAAREHRTRAEGDPGPAGRSVHARAGRIRRVDGRWLVPLPTIDPQVVTRSAQALTEYGPDFSYGHYAGVDHLATIVAGGLTIGGVMAIAQIPPARSLLLRRVTSGVGPSEQQREAGWFTVRFTARTPEVELVTEVSGGDPGYGETARMLGESALCLALDDLPQRSGQLTPAVAMGSALIDRLVAAGLRFDVVGRVRRTGLGPAQ</sequence>
<reference evidence="2" key="1">
    <citation type="journal article" date="2018" name="Int. J. Syst. Evol. Microbiol.">
        <title>Jatrophihabitans telluris sp. nov., isolated from sediment soil of lava forest wetlands and the emended description of the genus Jatrophihabitans.</title>
        <authorList>
            <person name="Lee K.C."/>
            <person name="Suh M.K."/>
            <person name="Eom M.K."/>
            <person name="Kim K.K."/>
            <person name="Kim J.S."/>
            <person name="Kim D.S."/>
            <person name="Ko S.H."/>
            <person name="Shin Y.K."/>
            <person name="Lee J.S."/>
        </authorList>
    </citation>
    <scope>NUCLEOTIDE SEQUENCE</scope>
    <source>
        <strain evidence="2">N237</strain>
    </source>
</reference>
<dbReference type="Gene3D" id="3.40.50.720">
    <property type="entry name" value="NAD(P)-binding Rossmann-like Domain"/>
    <property type="match status" value="1"/>
</dbReference>
<dbReference type="InterPro" id="IPR036291">
    <property type="entry name" value="NAD(P)-bd_dom_sf"/>
</dbReference>
<name>A0ABY4R1E4_9ACTN</name>
<evidence type="ECO:0000313" key="3">
    <source>
        <dbReference type="Proteomes" id="UP001056336"/>
    </source>
</evidence>
<dbReference type="RefSeq" id="WP_249773223.1">
    <property type="nucleotide sequence ID" value="NZ_CP097332.1"/>
</dbReference>
<dbReference type="InterPro" id="IPR051276">
    <property type="entry name" value="Saccharopine_DH-like_oxidrdct"/>
</dbReference>
<reference evidence="2" key="2">
    <citation type="submission" date="2022-05" db="EMBL/GenBank/DDBJ databases">
        <authorList>
            <person name="Kim J.-S."/>
            <person name="Lee K."/>
            <person name="Suh M."/>
            <person name="Eom M."/>
            <person name="Kim J.-S."/>
            <person name="Kim D.-S."/>
            <person name="Ko S.-H."/>
            <person name="Shin Y."/>
            <person name="Lee J.-S."/>
        </authorList>
    </citation>
    <scope>NUCLEOTIDE SEQUENCE</scope>
    <source>
        <strain evidence="2">N237</strain>
    </source>
</reference>
<dbReference type="Proteomes" id="UP001056336">
    <property type="component" value="Chromosome"/>
</dbReference>
<evidence type="ECO:0000313" key="2">
    <source>
        <dbReference type="EMBL" id="UQX89327.1"/>
    </source>
</evidence>
<proteinExistence type="predicted"/>
<evidence type="ECO:0000259" key="1">
    <source>
        <dbReference type="Pfam" id="PF03435"/>
    </source>
</evidence>
<dbReference type="Pfam" id="PF03435">
    <property type="entry name" value="Sacchrp_dh_NADP"/>
    <property type="match status" value="1"/>
</dbReference>